<dbReference type="RefSeq" id="WP_109604016.1">
    <property type="nucleotide sequence ID" value="NZ_JAMHJO010000007.1"/>
</dbReference>
<protein>
    <submittedName>
        <fullName evidence="7">Peptide/nickel transport system permease protein</fullName>
    </submittedName>
</protein>
<comment type="similarity">
    <text evidence="5">Belongs to the binding-protein-dependent transport system permease family.</text>
</comment>
<dbReference type="SUPFAM" id="SSF161098">
    <property type="entry name" value="MetI-like"/>
    <property type="match status" value="1"/>
</dbReference>
<keyword evidence="3 5" id="KW-1133">Transmembrane helix</keyword>
<dbReference type="GO" id="GO:0055085">
    <property type="term" value="P:transmembrane transport"/>
    <property type="evidence" value="ECO:0007669"/>
    <property type="project" value="InterPro"/>
</dbReference>
<dbReference type="InterPro" id="IPR000515">
    <property type="entry name" value="MetI-like"/>
</dbReference>
<dbReference type="AlphaFoldDB" id="A0AA45HJ84"/>
<evidence type="ECO:0000256" key="1">
    <source>
        <dbReference type="ARBA" id="ARBA00004141"/>
    </source>
</evidence>
<dbReference type="PANTHER" id="PTHR43376:SF1">
    <property type="entry name" value="OLIGOPEPTIDE TRANSPORT SYSTEM PERMEASE PROTEIN"/>
    <property type="match status" value="1"/>
</dbReference>
<dbReference type="Gene3D" id="1.10.3720.10">
    <property type="entry name" value="MetI-like"/>
    <property type="match status" value="1"/>
</dbReference>
<dbReference type="Proteomes" id="UP000245921">
    <property type="component" value="Unassembled WGS sequence"/>
</dbReference>
<dbReference type="Pfam" id="PF00528">
    <property type="entry name" value="BPD_transp_1"/>
    <property type="match status" value="1"/>
</dbReference>
<gene>
    <name evidence="7" type="ORF">C7380_10376</name>
</gene>
<evidence type="ECO:0000313" key="7">
    <source>
        <dbReference type="EMBL" id="PWJ95898.1"/>
    </source>
</evidence>
<keyword evidence="2 5" id="KW-0812">Transmembrane</keyword>
<feature type="transmembrane region" description="Helical" evidence="5">
    <location>
        <begin position="245"/>
        <end position="271"/>
    </location>
</feature>
<comment type="subcellular location">
    <subcellularLocation>
        <location evidence="5">Cell membrane</location>
        <topology evidence="5">Multi-pass membrane protein</topology>
    </subcellularLocation>
    <subcellularLocation>
        <location evidence="1">Membrane</location>
        <topology evidence="1">Multi-pass membrane protein</topology>
    </subcellularLocation>
</comment>
<feature type="transmembrane region" description="Helical" evidence="5">
    <location>
        <begin position="139"/>
        <end position="161"/>
    </location>
</feature>
<organism evidence="7 8">
    <name type="scientific">Oceanotoga teriensis</name>
    <dbReference type="NCBI Taxonomy" id="515440"/>
    <lineage>
        <taxon>Bacteria</taxon>
        <taxon>Thermotogati</taxon>
        <taxon>Thermotogota</taxon>
        <taxon>Thermotogae</taxon>
        <taxon>Petrotogales</taxon>
        <taxon>Petrotogaceae</taxon>
        <taxon>Oceanotoga</taxon>
    </lineage>
</organism>
<reference evidence="7 8" key="1">
    <citation type="submission" date="2018-05" db="EMBL/GenBank/DDBJ databases">
        <title>Genomic Encyclopedia of Type Strains, Phase IV (KMG-IV): sequencing the most valuable type-strain genomes for metagenomic binning, comparative biology and taxonomic classification.</title>
        <authorList>
            <person name="Goeker M."/>
        </authorList>
    </citation>
    <scope>NUCLEOTIDE SEQUENCE [LARGE SCALE GENOMIC DNA]</scope>
    <source>
        <strain evidence="7 8">DSM 24906</strain>
    </source>
</reference>
<feature type="transmembrane region" description="Helical" evidence="5">
    <location>
        <begin position="189"/>
        <end position="209"/>
    </location>
</feature>
<dbReference type="EMBL" id="QGGI01000003">
    <property type="protein sequence ID" value="PWJ95898.1"/>
    <property type="molecule type" value="Genomic_DNA"/>
</dbReference>
<dbReference type="PANTHER" id="PTHR43376">
    <property type="entry name" value="OLIGOPEPTIDE TRANSPORT SYSTEM PERMEASE PROTEIN"/>
    <property type="match status" value="1"/>
</dbReference>
<feature type="transmembrane region" description="Helical" evidence="5">
    <location>
        <begin position="291"/>
        <end position="317"/>
    </location>
</feature>
<evidence type="ECO:0000259" key="6">
    <source>
        <dbReference type="PROSITE" id="PS50928"/>
    </source>
</evidence>
<name>A0AA45HJ84_9BACT</name>
<dbReference type="PROSITE" id="PS50928">
    <property type="entry name" value="ABC_TM1"/>
    <property type="match status" value="1"/>
</dbReference>
<accession>A0AA45HJ84</accession>
<feature type="domain" description="ABC transmembrane type-1" evidence="6">
    <location>
        <begin position="101"/>
        <end position="310"/>
    </location>
</feature>
<evidence type="ECO:0000256" key="3">
    <source>
        <dbReference type="ARBA" id="ARBA00022989"/>
    </source>
</evidence>
<dbReference type="InterPro" id="IPR035906">
    <property type="entry name" value="MetI-like_sf"/>
</dbReference>
<keyword evidence="8" id="KW-1185">Reference proteome</keyword>
<proteinExistence type="inferred from homology"/>
<keyword evidence="4 5" id="KW-0472">Membrane</keyword>
<sequence>MGKYLRKKIIIYMITFFFAVTLDWAIPRFMPGDPISMLLSRFNGLENSSEIVRSTFTKSFGLDQPLLTQYFSFWKSLFTGDLGISIYLYPKKVSEIISQALVYDILLLIPAILLSWVVGNKLGARSGVNKKVDNIMMPFFYVLTSSPYFWFAVLLVFFFGVKLEWFPINGAYSNIMVPGLRMDFILDFLHHWILPFLSLFIVMLGGWAIGMRNMIIYEMGSNYSKYMESLGSSEKLIRKYAFRNAILPQVTGLALQLGTIVAGAFTTEIVFSYPGIGYTLLKAILNQDYFLVQGCFLFIVIGVLVANFLVDIVYMLIDPRVRFSFSGEV</sequence>
<feature type="transmembrane region" description="Helical" evidence="5">
    <location>
        <begin position="9"/>
        <end position="30"/>
    </location>
</feature>
<evidence type="ECO:0000313" key="8">
    <source>
        <dbReference type="Proteomes" id="UP000245921"/>
    </source>
</evidence>
<evidence type="ECO:0000256" key="2">
    <source>
        <dbReference type="ARBA" id="ARBA00022692"/>
    </source>
</evidence>
<dbReference type="GO" id="GO:0005886">
    <property type="term" value="C:plasma membrane"/>
    <property type="evidence" value="ECO:0007669"/>
    <property type="project" value="UniProtKB-SubCell"/>
</dbReference>
<comment type="caution">
    <text evidence="7">The sequence shown here is derived from an EMBL/GenBank/DDBJ whole genome shotgun (WGS) entry which is preliminary data.</text>
</comment>
<evidence type="ECO:0000256" key="4">
    <source>
        <dbReference type="ARBA" id="ARBA00023136"/>
    </source>
</evidence>
<feature type="transmembrane region" description="Helical" evidence="5">
    <location>
        <begin position="96"/>
        <end position="118"/>
    </location>
</feature>
<keyword evidence="5" id="KW-0813">Transport</keyword>
<evidence type="ECO:0000256" key="5">
    <source>
        <dbReference type="RuleBase" id="RU363032"/>
    </source>
</evidence>